<reference evidence="1 2" key="1">
    <citation type="submission" date="2020-08" db="EMBL/GenBank/DDBJ databases">
        <title>Genomic Encyclopedia of Type Strains, Phase IV (KMG-IV): sequencing the most valuable type-strain genomes for metagenomic binning, comparative biology and taxonomic classification.</title>
        <authorList>
            <person name="Goeker M."/>
        </authorList>
    </citation>
    <scope>NUCLEOTIDE SEQUENCE [LARGE SCALE GENOMIC DNA]</scope>
    <source>
        <strain evidence="1 2">DSM 23447</strain>
    </source>
</reference>
<keyword evidence="2" id="KW-1185">Reference proteome</keyword>
<sequence length="56" mass="6041">MRTEQPGIAYQSVKVGSASLGYWPIAGLDSIAYRLASFRISRFGALAGVSLLFYLA</sequence>
<evidence type="ECO:0000313" key="2">
    <source>
        <dbReference type="Proteomes" id="UP000547011"/>
    </source>
</evidence>
<dbReference type="RefSeq" id="WP_183309439.1">
    <property type="nucleotide sequence ID" value="NZ_JACIEW010000001.1"/>
</dbReference>
<comment type="caution">
    <text evidence="1">The sequence shown here is derived from an EMBL/GenBank/DDBJ whole genome shotgun (WGS) entry which is preliminary data.</text>
</comment>
<proteinExistence type="predicted"/>
<accession>A0A7W6NAG3</accession>
<name>A0A7W6NAG3_9HYPH</name>
<organism evidence="1 2">
    <name type="scientific">Devosia subaequoris</name>
    <dbReference type="NCBI Taxonomy" id="395930"/>
    <lineage>
        <taxon>Bacteria</taxon>
        <taxon>Pseudomonadati</taxon>
        <taxon>Pseudomonadota</taxon>
        <taxon>Alphaproteobacteria</taxon>
        <taxon>Hyphomicrobiales</taxon>
        <taxon>Devosiaceae</taxon>
        <taxon>Devosia</taxon>
    </lineage>
</organism>
<protein>
    <submittedName>
        <fullName evidence="1">Uncharacterized protein</fullName>
    </submittedName>
</protein>
<dbReference type="AlphaFoldDB" id="A0A7W6NAG3"/>
<gene>
    <name evidence="1" type="ORF">GGR20_000269</name>
</gene>
<dbReference type="Proteomes" id="UP000547011">
    <property type="component" value="Unassembled WGS sequence"/>
</dbReference>
<evidence type="ECO:0000313" key="1">
    <source>
        <dbReference type="EMBL" id="MBB4050651.1"/>
    </source>
</evidence>
<dbReference type="EMBL" id="JACIEW010000001">
    <property type="protein sequence ID" value="MBB4050651.1"/>
    <property type="molecule type" value="Genomic_DNA"/>
</dbReference>